<gene>
    <name evidence="2" type="ORF">LX32DRAFT_381679</name>
</gene>
<proteinExistence type="predicted"/>
<evidence type="ECO:0000256" key="1">
    <source>
        <dbReference type="SAM" id="MobiDB-lite"/>
    </source>
</evidence>
<comment type="caution">
    <text evidence="2">The sequence shown here is derived from an EMBL/GenBank/DDBJ whole genome shotgun (WGS) entry which is preliminary data.</text>
</comment>
<protein>
    <submittedName>
        <fullName evidence="2">Uncharacterized protein</fullName>
    </submittedName>
</protein>
<dbReference type="AlphaFoldDB" id="A0AAD9HGY7"/>
<dbReference type="Proteomes" id="UP001232148">
    <property type="component" value="Unassembled WGS sequence"/>
</dbReference>
<keyword evidence="3" id="KW-1185">Reference proteome</keyword>
<feature type="region of interest" description="Disordered" evidence="1">
    <location>
        <begin position="60"/>
        <end position="82"/>
    </location>
</feature>
<name>A0AAD9HGY7_9PEZI</name>
<organism evidence="2 3">
    <name type="scientific">Colletotrichum zoysiae</name>
    <dbReference type="NCBI Taxonomy" id="1216348"/>
    <lineage>
        <taxon>Eukaryota</taxon>
        <taxon>Fungi</taxon>
        <taxon>Dikarya</taxon>
        <taxon>Ascomycota</taxon>
        <taxon>Pezizomycotina</taxon>
        <taxon>Sordariomycetes</taxon>
        <taxon>Hypocreomycetidae</taxon>
        <taxon>Glomerellales</taxon>
        <taxon>Glomerellaceae</taxon>
        <taxon>Colletotrichum</taxon>
        <taxon>Colletotrichum graminicola species complex</taxon>
    </lineage>
</organism>
<sequence length="123" mass="13800">MSLRGAFRLLQSLLMPRMPALGPGSTAYLPIPLIGNPMYHFQTGTQFAAAKDGDCTTVTRASDKRARGRGRGRATGYRSPRNPALRPIFGVAMPRRLLQRSFTSRIRAQKLSRNERRDEAWKV</sequence>
<accession>A0AAD9HGY7</accession>
<dbReference type="EMBL" id="MU842871">
    <property type="protein sequence ID" value="KAK2028936.1"/>
    <property type="molecule type" value="Genomic_DNA"/>
</dbReference>
<evidence type="ECO:0000313" key="2">
    <source>
        <dbReference type="EMBL" id="KAK2028936.1"/>
    </source>
</evidence>
<evidence type="ECO:0000313" key="3">
    <source>
        <dbReference type="Proteomes" id="UP001232148"/>
    </source>
</evidence>
<reference evidence="2" key="1">
    <citation type="submission" date="2021-06" db="EMBL/GenBank/DDBJ databases">
        <title>Comparative genomics, transcriptomics and evolutionary studies reveal genomic signatures of adaptation to plant cell wall in hemibiotrophic fungi.</title>
        <authorList>
            <consortium name="DOE Joint Genome Institute"/>
            <person name="Baroncelli R."/>
            <person name="Diaz J.F."/>
            <person name="Benocci T."/>
            <person name="Peng M."/>
            <person name="Battaglia E."/>
            <person name="Haridas S."/>
            <person name="Andreopoulos W."/>
            <person name="Labutti K."/>
            <person name="Pangilinan J."/>
            <person name="Floch G.L."/>
            <person name="Makela M.R."/>
            <person name="Henrissat B."/>
            <person name="Grigoriev I.V."/>
            <person name="Crouch J.A."/>
            <person name="De Vries R.P."/>
            <person name="Sukno S.A."/>
            <person name="Thon M.R."/>
        </authorList>
    </citation>
    <scope>NUCLEOTIDE SEQUENCE</scope>
    <source>
        <strain evidence="2">MAFF235873</strain>
    </source>
</reference>